<reference evidence="3 4" key="1">
    <citation type="submission" date="2019-03" db="EMBL/GenBank/DDBJ databases">
        <title>Sapientia aquatica gen. nov., sp. nov., isolated from a crater lake.</title>
        <authorList>
            <person name="Felfoldi T."/>
            <person name="Szabo A."/>
            <person name="Toth E."/>
            <person name="Schumann P."/>
            <person name="Keki Z."/>
            <person name="Marialigeti K."/>
            <person name="Mathe I."/>
        </authorList>
    </citation>
    <scope>NUCLEOTIDE SEQUENCE [LARGE SCALE GENOMIC DNA]</scope>
    <source>
        <strain evidence="3 4">SA-152</strain>
    </source>
</reference>
<accession>A0A4R5W4R0</accession>
<dbReference type="Pfam" id="PF00497">
    <property type="entry name" value="SBP_bac_3"/>
    <property type="match status" value="1"/>
</dbReference>
<dbReference type="SUPFAM" id="SSF53850">
    <property type="entry name" value="Periplasmic binding protein-like II"/>
    <property type="match status" value="1"/>
</dbReference>
<gene>
    <name evidence="3" type="ORF">E2I14_07555</name>
</gene>
<evidence type="ECO:0000256" key="1">
    <source>
        <dbReference type="ARBA" id="ARBA00022729"/>
    </source>
</evidence>
<keyword evidence="4" id="KW-1185">Reference proteome</keyword>
<dbReference type="RefSeq" id="WP_133326994.1">
    <property type="nucleotide sequence ID" value="NZ_SMYL01000002.1"/>
</dbReference>
<sequence>MRLTNSPISCQRSQPTSTVAALLLLVSLTLPTMATALAEPITLFYENRAPFTYIQSGELLGVEGKSAADVFKAAGYEFTLSEAPGARQIEWIGRNIDPSCAVGIYRTAEREKLGKFTLPIYTKQSKILVVRADNRKINSFRSWSEVLENPLVSVVMRNGYSYGEKLDAMLARAKARVKRLPAESRERVRLILEGTTDGAIFTPIEAEYQIKQFGDEGKALIMMRFTDSPPPEPSYIYCSKSVDDKILDKLNEYIKKLPLNSN</sequence>
<keyword evidence="1" id="KW-0732">Signal</keyword>
<dbReference type="OrthoDB" id="5456414at2"/>
<dbReference type="AlphaFoldDB" id="A0A4R5W4R0"/>
<feature type="domain" description="Solute-binding protein family 3/N-terminal" evidence="2">
    <location>
        <begin position="46"/>
        <end position="257"/>
    </location>
</feature>
<dbReference type="EMBL" id="SMYL01000002">
    <property type="protein sequence ID" value="TDK67592.1"/>
    <property type="molecule type" value="Genomic_DNA"/>
</dbReference>
<protein>
    <submittedName>
        <fullName evidence="3">Transporter substrate-binding domain-containing protein</fullName>
    </submittedName>
</protein>
<dbReference type="InterPro" id="IPR001638">
    <property type="entry name" value="Solute-binding_3/MltF_N"/>
</dbReference>
<evidence type="ECO:0000259" key="2">
    <source>
        <dbReference type="Pfam" id="PF00497"/>
    </source>
</evidence>
<comment type="caution">
    <text evidence="3">The sequence shown here is derived from an EMBL/GenBank/DDBJ whole genome shotgun (WGS) entry which is preliminary data.</text>
</comment>
<proteinExistence type="predicted"/>
<dbReference type="Proteomes" id="UP000294829">
    <property type="component" value="Unassembled WGS sequence"/>
</dbReference>
<organism evidence="3 4">
    <name type="scientific">Sapientia aquatica</name>
    <dbReference type="NCBI Taxonomy" id="1549640"/>
    <lineage>
        <taxon>Bacteria</taxon>
        <taxon>Pseudomonadati</taxon>
        <taxon>Pseudomonadota</taxon>
        <taxon>Betaproteobacteria</taxon>
        <taxon>Burkholderiales</taxon>
        <taxon>Oxalobacteraceae</taxon>
        <taxon>Sapientia</taxon>
    </lineage>
</organism>
<dbReference type="PANTHER" id="PTHR35936:SF19">
    <property type="entry name" value="AMINO-ACID-BINDING PROTEIN YXEM-RELATED"/>
    <property type="match status" value="1"/>
</dbReference>
<evidence type="ECO:0000313" key="3">
    <source>
        <dbReference type="EMBL" id="TDK67592.1"/>
    </source>
</evidence>
<dbReference type="Gene3D" id="3.40.190.10">
    <property type="entry name" value="Periplasmic binding protein-like II"/>
    <property type="match status" value="2"/>
</dbReference>
<dbReference type="PANTHER" id="PTHR35936">
    <property type="entry name" value="MEMBRANE-BOUND LYTIC MUREIN TRANSGLYCOSYLASE F"/>
    <property type="match status" value="1"/>
</dbReference>
<evidence type="ECO:0000313" key="4">
    <source>
        <dbReference type="Proteomes" id="UP000294829"/>
    </source>
</evidence>
<name>A0A4R5W4R0_9BURK</name>